<feature type="compositionally biased region" description="Basic residues" evidence="6">
    <location>
        <begin position="560"/>
        <end position="570"/>
    </location>
</feature>
<accession>A0A835VV58</accession>
<evidence type="ECO:0000256" key="2">
    <source>
        <dbReference type="ARBA" id="ARBA00022741"/>
    </source>
</evidence>
<feature type="region of interest" description="Disordered" evidence="6">
    <location>
        <begin position="114"/>
        <end position="134"/>
    </location>
</feature>
<keyword evidence="1" id="KW-0808">Transferase</keyword>
<dbReference type="SMART" id="SM00220">
    <property type="entry name" value="S_TKc"/>
    <property type="match status" value="1"/>
</dbReference>
<evidence type="ECO:0000256" key="3">
    <source>
        <dbReference type="ARBA" id="ARBA00022777"/>
    </source>
</evidence>
<evidence type="ECO:0000313" key="9">
    <source>
        <dbReference type="EMBL" id="KAG2427033.1"/>
    </source>
</evidence>
<dbReference type="PANTHER" id="PTHR24359">
    <property type="entry name" value="SERINE/THREONINE-PROTEIN KINASE SBK1"/>
    <property type="match status" value="1"/>
</dbReference>
<protein>
    <recommendedName>
        <fullName evidence="8">Protein kinase domain-containing protein</fullName>
    </recommendedName>
</protein>
<evidence type="ECO:0000259" key="8">
    <source>
        <dbReference type="PROSITE" id="PS50011"/>
    </source>
</evidence>
<evidence type="ECO:0000256" key="7">
    <source>
        <dbReference type="SAM" id="SignalP"/>
    </source>
</evidence>
<dbReference type="PROSITE" id="PS50011">
    <property type="entry name" value="PROTEIN_KINASE_DOM"/>
    <property type="match status" value="1"/>
</dbReference>
<feature type="region of interest" description="Disordered" evidence="6">
    <location>
        <begin position="495"/>
        <end position="588"/>
    </location>
</feature>
<dbReference type="PANTHER" id="PTHR24359:SF1">
    <property type="entry name" value="INHIBITOR OF NUCLEAR FACTOR KAPPA-B KINASE EPSILON SUBUNIT HOMOLOG 1-RELATED"/>
    <property type="match status" value="1"/>
</dbReference>
<dbReference type="InterPro" id="IPR008271">
    <property type="entry name" value="Ser/Thr_kinase_AS"/>
</dbReference>
<feature type="region of interest" description="Disordered" evidence="6">
    <location>
        <begin position="155"/>
        <end position="188"/>
    </location>
</feature>
<proteinExistence type="predicted"/>
<name>A0A835VV58_9CHLO</name>
<evidence type="ECO:0000256" key="4">
    <source>
        <dbReference type="ARBA" id="ARBA00022840"/>
    </source>
</evidence>
<dbReference type="Proteomes" id="UP000613740">
    <property type="component" value="Unassembled WGS sequence"/>
</dbReference>
<evidence type="ECO:0000256" key="5">
    <source>
        <dbReference type="PROSITE-ProRule" id="PRU10141"/>
    </source>
</evidence>
<feature type="compositionally biased region" description="Low complexity" evidence="6">
    <location>
        <begin position="534"/>
        <end position="559"/>
    </location>
</feature>
<keyword evidence="2 5" id="KW-0547">Nucleotide-binding</keyword>
<evidence type="ECO:0000256" key="6">
    <source>
        <dbReference type="SAM" id="MobiDB-lite"/>
    </source>
</evidence>
<keyword evidence="10" id="KW-1185">Reference proteome</keyword>
<feature type="domain" description="Protein kinase" evidence="8">
    <location>
        <begin position="237"/>
        <end position="663"/>
    </location>
</feature>
<dbReference type="GO" id="GO:0005524">
    <property type="term" value="F:ATP binding"/>
    <property type="evidence" value="ECO:0007669"/>
    <property type="project" value="UniProtKB-UniRule"/>
</dbReference>
<sequence>MMLLVLWPLYWLGAALQAFHRSTGGKEDQSTFEHFTEVTRPNLLAAFTPLVLEVQSGHECKEEFCFRTPVGIQSPALGVCELDPSSGPCTEGSSTNASGSASCSDLECGPASGTAASGAASSEEPTIDSSGGAAVAPSLGGTLCNTLPPGDSSAPCSSAAARAHQHQHQKHVERECVSTASSSDSRPDGCGVPPLHRWCCYETDEEEEEEEEEEVCMTITELLRMKPDAELLAAWRHDGMAALGSGGFGAVYRGHLTLLDGRVLEAAAKLYSAAGGLGRSHMRREARALRLLQESGAAGRGCVLRLYGSGAHPGDGRPMLLTELGSSCLHQGLVAAETRRAAAGCTSADAALLPEAEVLEVLTAVAGALTDMHAVGLVHQDIKPENVLYRPNGSAFVADLGLAVLLRRGRTTYRGGAGGTSWFAAPELGQHLPALSDWIRLRRSLEEQQAAAGAAAPAAPGSEAAVMGAEAEAPPRACSLGAQRMMAPHRPLQAVEPDTWEESEGESEEESGEGSDGMDFGSSLEGSGASEFQSSSCSDSDSDSYAADGSGSQEQSRGQQHQHHHHHHHQQQQQQQRPWQGRRRGSQPAALTPAVDVWSLGMLALCLAVTGNAVQGGAFAVLRWAELPGYVPAWAASLIRDCTAWEPSARPSAGQVLARLQAVAAAGGLGAA</sequence>
<dbReference type="Gene3D" id="1.10.510.10">
    <property type="entry name" value="Transferase(Phosphotransferase) domain 1"/>
    <property type="match status" value="2"/>
</dbReference>
<keyword evidence="3" id="KW-0418">Kinase</keyword>
<dbReference type="EMBL" id="JAEHOD010000103">
    <property type="protein sequence ID" value="KAG2427033.1"/>
    <property type="molecule type" value="Genomic_DNA"/>
</dbReference>
<dbReference type="PROSITE" id="PS00108">
    <property type="entry name" value="PROTEIN_KINASE_ST"/>
    <property type="match status" value="1"/>
</dbReference>
<dbReference type="AlphaFoldDB" id="A0A835VV58"/>
<feature type="compositionally biased region" description="Acidic residues" evidence="6">
    <location>
        <begin position="498"/>
        <end position="513"/>
    </location>
</feature>
<feature type="binding site" evidence="5">
    <location>
        <position position="269"/>
    </location>
    <ligand>
        <name>ATP</name>
        <dbReference type="ChEBI" id="CHEBI:30616"/>
    </ligand>
</feature>
<dbReference type="OrthoDB" id="549060at2759"/>
<evidence type="ECO:0000256" key="1">
    <source>
        <dbReference type="ARBA" id="ARBA00022679"/>
    </source>
</evidence>
<dbReference type="Pfam" id="PF00069">
    <property type="entry name" value="Pkinase"/>
    <property type="match status" value="1"/>
</dbReference>
<dbReference type="InterPro" id="IPR011009">
    <property type="entry name" value="Kinase-like_dom_sf"/>
</dbReference>
<reference evidence="9" key="1">
    <citation type="journal article" date="2020" name="bioRxiv">
        <title>Comparative genomics of Chlamydomonas.</title>
        <authorList>
            <person name="Craig R.J."/>
            <person name="Hasan A.R."/>
            <person name="Ness R.W."/>
            <person name="Keightley P.D."/>
        </authorList>
    </citation>
    <scope>NUCLEOTIDE SEQUENCE</scope>
    <source>
        <strain evidence="9">CCAP 11/173</strain>
    </source>
</reference>
<feature type="chain" id="PRO_5032276662" description="Protein kinase domain-containing protein" evidence="7">
    <location>
        <begin position="18"/>
        <end position="672"/>
    </location>
</feature>
<dbReference type="InterPro" id="IPR017441">
    <property type="entry name" value="Protein_kinase_ATP_BS"/>
</dbReference>
<keyword evidence="7" id="KW-0732">Signal</keyword>
<evidence type="ECO:0000313" key="10">
    <source>
        <dbReference type="Proteomes" id="UP000613740"/>
    </source>
</evidence>
<dbReference type="InterPro" id="IPR000719">
    <property type="entry name" value="Prot_kinase_dom"/>
</dbReference>
<organism evidence="9 10">
    <name type="scientific">Chlamydomonas schloesseri</name>
    <dbReference type="NCBI Taxonomy" id="2026947"/>
    <lineage>
        <taxon>Eukaryota</taxon>
        <taxon>Viridiplantae</taxon>
        <taxon>Chlorophyta</taxon>
        <taxon>core chlorophytes</taxon>
        <taxon>Chlorophyceae</taxon>
        <taxon>CS clade</taxon>
        <taxon>Chlamydomonadales</taxon>
        <taxon>Chlamydomonadaceae</taxon>
        <taxon>Chlamydomonas</taxon>
    </lineage>
</organism>
<feature type="compositionally biased region" description="Low complexity" evidence="6">
    <location>
        <begin position="114"/>
        <end position="124"/>
    </location>
</feature>
<feature type="signal peptide" evidence="7">
    <location>
        <begin position="1"/>
        <end position="17"/>
    </location>
</feature>
<dbReference type="SUPFAM" id="SSF56112">
    <property type="entry name" value="Protein kinase-like (PK-like)"/>
    <property type="match status" value="2"/>
</dbReference>
<dbReference type="PROSITE" id="PS00107">
    <property type="entry name" value="PROTEIN_KINASE_ATP"/>
    <property type="match status" value="1"/>
</dbReference>
<keyword evidence="4 5" id="KW-0067">ATP-binding</keyword>
<gene>
    <name evidence="9" type="ORF">HYH02_014679</name>
</gene>
<dbReference type="GO" id="GO:0004674">
    <property type="term" value="F:protein serine/threonine kinase activity"/>
    <property type="evidence" value="ECO:0007669"/>
    <property type="project" value="TreeGrafter"/>
</dbReference>
<comment type="caution">
    <text evidence="9">The sequence shown here is derived from an EMBL/GenBank/DDBJ whole genome shotgun (WGS) entry which is preliminary data.</text>
</comment>